<feature type="region of interest" description="Disordered" evidence="1">
    <location>
        <begin position="98"/>
        <end position="124"/>
    </location>
</feature>
<evidence type="ECO:0000313" key="3">
    <source>
        <dbReference type="Proteomes" id="UP000007954"/>
    </source>
</evidence>
<dbReference type="EMBL" id="FR746099">
    <property type="protein sequence ID" value="CCC41483.1"/>
    <property type="molecule type" value="Genomic_DNA"/>
</dbReference>
<dbReference type="GeneID" id="12448598"/>
<dbReference type="RefSeq" id="WP_014556846.1">
    <property type="nucleotide sequence ID" value="NC_017459.1"/>
</dbReference>
<dbReference type="KEGG" id="hwc:Hqrw_3745"/>
<feature type="compositionally biased region" description="Acidic residues" evidence="1">
    <location>
        <begin position="99"/>
        <end position="109"/>
    </location>
</feature>
<evidence type="ECO:0000256" key="1">
    <source>
        <dbReference type="SAM" id="MobiDB-lite"/>
    </source>
</evidence>
<dbReference type="Proteomes" id="UP000007954">
    <property type="component" value="Chromosome"/>
</dbReference>
<gene>
    <name evidence="2" type="ordered locus">Hqrw_3745</name>
</gene>
<organism evidence="2 3">
    <name type="scientific">Haloquadratum walsbyi (strain DSM 16854 / JCM 12705 / C23)</name>
    <dbReference type="NCBI Taxonomy" id="768065"/>
    <lineage>
        <taxon>Archaea</taxon>
        <taxon>Methanobacteriati</taxon>
        <taxon>Methanobacteriota</taxon>
        <taxon>Stenosarchaea group</taxon>
        <taxon>Halobacteria</taxon>
        <taxon>Halobacteriales</taxon>
        <taxon>Haloferacaceae</taxon>
        <taxon>Haloquadratum</taxon>
    </lineage>
</organism>
<dbReference type="HOGENOM" id="CLU_1393555_0_0_2"/>
<name>G0LN13_HALWC</name>
<dbReference type="AlphaFoldDB" id="G0LN13"/>
<reference evidence="2 3" key="1">
    <citation type="journal article" date="2011" name="PLoS ONE">
        <title>Haloquadratum walsbyi: limited diversity in a global pond.</title>
        <authorList>
            <person name="Dyall-Smith M."/>
            <person name="Pfeiffer F."/>
            <person name="Klee K."/>
            <person name="Palm P."/>
            <person name="Gross K."/>
            <person name="Schuster S.C."/>
            <person name="Rampp M."/>
            <person name="Oesterhelt D."/>
        </authorList>
    </citation>
    <scope>NUCLEOTIDE SEQUENCE [LARGE SCALE GENOMIC DNA]</scope>
    <source>
        <strain evidence="3">DSM 16854 / JCM 12705 / C23</strain>
    </source>
</reference>
<evidence type="ECO:0000313" key="2">
    <source>
        <dbReference type="EMBL" id="CCC41483.1"/>
    </source>
</evidence>
<protein>
    <submittedName>
        <fullName evidence="2">Uncharacterized protein</fullName>
    </submittedName>
</protein>
<sequence>MPDYEKFATKTMDIGHNRGIDVADPDAVELIAEEVAEEYVVDEEELITIVRQRAEGYTDAGNIYENPPENAENPLERSDEYPEADTAAEFLLKKAIEYDTPEEEREDVDWSSVPKFNPDEDHDITPPDRRWFVRYKSSFKQATVSTVECAENIEIDSEFDFSNSLCVDGDETAVKSLTKESFITDVKQYEAEDWL</sequence>
<proteinExistence type="predicted"/>
<accession>G0LN13</accession>
<feature type="region of interest" description="Disordered" evidence="1">
    <location>
        <begin position="57"/>
        <end position="82"/>
    </location>
</feature>